<dbReference type="AlphaFoldDB" id="A0A5N7MBD0"/>
<dbReference type="GO" id="GO:0008483">
    <property type="term" value="F:transaminase activity"/>
    <property type="evidence" value="ECO:0007669"/>
    <property type="project" value="UniProtKB-KW"/>
</dbReference>
<dbReference type="PANTHER" id="PTHR43510">
    <property type="entry name" value="AMINOTRANSFERASE FUNCTION, HYPOTHETICAL (EUROFUNG)"/>
    <property type="match status" value="1"/>
</dbReference>
<dbReference type="EC" id="2.6.1.-" evidence="1"/>
<dbReference type="SUPFAM" id="SSF53383">
    <property type="entry name" value="PLP-dependent transferases"/>
    <property type="match status" value="1"/>
</dbReference>
<dbReference type="RefSeq" id="WP_152708850.1">
    <property type="nucleotide sequence ID" value="NZ_VOSJ01000002.1"/>
</dbReference>
<evidence type="ECO:0000313" key="3">
    <source>
        <dbReference type="EMBL" id="MPR23940.1"/>
    </source>
</evidence>
<dbReference type="GO" id="GO:0030170">
    <property type="term" value="F:pyridoxal phosphate binding"/>
    <property type="evidence" value="ECO:0007669"/>
    <property type="project" value="InterPro"/>
</dbReference>
<keyword evidence="4" id="KW-1185">Reference proteome</keyword>
<dbReference type="Gene3D" id="3.40.640.10">
    <property type="entry name" value="Type I PLP-dependent aspartate aminotransferase-like (Major domain)"/>
    <property type="match status" value="1"/>
</dbReference>
<dbReference type="PROSITE" id="PS00105">
    <property type="entry name" value="AA_TRANSFER_CLASS_1"/>
    <property type="match status" value="1"/>
</dbReference>
<name>A0A5N7MBD0_9HYPH</name>
<dbReference type="EMBL" id="VOSK01000002">
    <property type="protein sequence ID" value="MPR23940.1"/>
    <property type="molecule type" value="Genomic_DNA"/>
</dbReference>
<sequence>MKIEEFTLERIQSLYENTVEYNLSDSGVHPYSLRELLTPEQQSQVLDVELGYGWTNGRVELRQAIANLHPDRNADHVIVTNGSAEANFLLVMSLLEPGDELVVFVPNYLQIWGWARAIGVDVKEVLLREELGWTPDLDDVRKAISHRTKMMTICNPNNPTGSVLSRETMDGLVAIARQHGIYLHADEVYKGAELDQDEPPSFADLYEKAIITSGLSKAMALPGLRIGWLVGPAQEIYASWQRKDYTSITTGAVSEFVAEIAVQPAKRQEILARSKRILRENLALLQRWVDANGDLFSFVPPKAGGMAFIRYAMSMNSTELVHRLREERGIMLLPGDVYGMDHYIRIGIGAPAHHLEEGLDRLAAFVRTELK</sequence>
<gene>
    <name evidence="3" type="ORF">FS320_01575</name>
</gene>
<dbReference type="InterPro" id="IPR015424">
    <property type="entry name" value="PyrdxlP-dep_Trfase"/>
</dbReference>
<dbReference type="OrthoDB" id="9803354at2"/>
<keyword evidence="1 3" id="KW-0808">Transferase</keyword>
<dbReference type="InterPro" id="IPR004839">
    <property type="entry name" value="Aminotransferase_I/II_large"/>
</dbReference>
<dbReference type="InterPro" id="IPR004838">
    <property type="entry name" value="NHTrfase_class1_PyrdxlP-BS"/>
</dbReference>
<accession>A0A5N7MBD0</accession>
<dbReference type="Proteomes" id="UP000403266">
    <property type="component" value="Unassembled WGS sequence"/>
</dbReference>
<evidence type="ECO:0000256" key="1">
    <source>
        <dbReference type="RuleBase" id="RU000481"/>
    </source>
</evidence>
<protein>
    <recommendedName>
        <fullName evidence="1">Aminotransferase</fullName>
        <ecNumber evidence="1">2.6.1.-</ecNumber>
    </recommendedName>
</protein>
<dbReference type="CDD" id="cd00609">
    <property type="entry name" value="AAT_like"/>
    <property type="match status" value="1"/>
</dbReference>
<evidence type="ECO:0000313" key="4">
    <source>
        <dbReference type="Proteomes" id="UP000403266"/>
    </source>
</evidence>
<dbReference type="InterPro" id="IPR015422">
    <property type="entry name" value="PyrdxlP-dep_Trfase_small"/>
</dbReference>
<dbReference type="PANTHER" id="PTHR43510:SF1">
    <property type="entry name" value="AMINOTRANSFERASE FUNCTION, HYPOTHETICAL (EUROFUNG)"/>
    <property type="match status" value="1"/>
</dbReference>
<keyword evidence="1 3" id="KW-0032">Aminotransferase</keyword>
<comment type="similarity">
    <text evidence="1">Belongs to the class-I pyridoxal-phosphate-dependent aminotransferase family.</text>
</comment>
<dbReference type="Pfam" id="PF00155">
    <property type="entry name" value="Aminotran_1_2"/>
    <property type="match status" value="1"/>
</dbReference>
<dbReference type="InterPro" id="IPR015421">
    <property type="entry name" value="PyrdxlP-dep_Trfase_major"/>
</dbReference>
<organism evidence="3 4">
    <name type="scientific">Microvirga tunisiensis</name>
    <dbReference type="NCBI Taxonomy" id="2108360"/>
    <lineage>
        <taxon>Bacteria</taxon>
        <taxon>Pseudomonadati</taxon>
        <taxon>Pseudomonadota</taxon>
        <taxon>Alphaproteobacteria</taxon>
        <taxon>Hyphomicrobiales</taxon>
        <taxon>Methylobacteriaceae</taxon>
        <taxon>Microvirga</taxon>
    </lineage>
</organism>
<proteinExistence type="inferred from homology"/>
<dbReference type="Gene3D" id="3.90.1150.10">
    <property type="entry name" value="Aspartate Aminotransferase, domain 1"/>
    <property type="match status" value="1"/>
</dbReference>
<comment type="cofactor">
    <cofactor evidence="1">
        <name>pyridoxal 5'-phosphate</name>
        <dbReference type="ChEBI" id="CHEBI:597326"/>
    </cofactor>
</comment>
<feature type="domain" description="Aminotransferase class I/classII large" evidence="2">
    <location>
        <begin position="50"/>
        <end position="362"/>
    </location>
</feature>
<reference evidence="3 4" key="1">
    <citation type="journal article" date="2019" name="Syst. Appl. Microbiol.">
        <title>Microvirga tunisiensis sp. nov., a root nodule symbiotic bacterium isolated from Lupinus micranthus and L. luteus grown in Northern Tunisia.</title>
        <authorList>
            <person name="Msaddak A."/>
            <person name="Rejili M."/>
            <person name="Duran D."/>
            <person name="Mars M."/>
            <person name="Palacios J.M."/>
            <person name="Ruiz-Argueso T."/>
            <person name="Rey L."/>
            <person name="Imperial J."/>
        </authorList>
    </citation>
    <scope>NUCLEOTIDE SEQUENCE [LARGE SCALE GENOMIC DNA]</scope>
    <source>
        <strain evidence="3 4">Lmie10</strain>
    </source>
</reference>
<evidence type="ECO:0000259" key="2">
    <source>
        <dbReference type="Pfam" id="PF00155"/>
    </source>
</evidence>
<comment type="caution">
    <text evidence="3">The sequence shown here is derived from an EMBL/GenBank/DDBJ whole genome shotgun (WGS) entry which is preliminary data.</text>
</comment>